<dbReference type="Pfam" id="PF00583">
    <property type="entry name" value="Acetyltransf_1"/>
    <property type="match status" value="1"/>
</dbReference>
<dbReference type="PANTHER" id="PTHR20905:SF1">
    <property type="entry name" value="AT07410P-RELATED"/>
    <property type="match status" value="1"/>
</dbReference>
<evidence type="ECO:0000313" key="2">
    <source>
        <dbReference type="EMBL" id="KAK0427197.1"/>
    </source>
</evidence>
<organism evidence="2 3">
    <name type="scientific">Steinernema hermaphroditum</name>
    <dbReference type="NCBI Taxonomy" id="289476"/>
    <lineage>
        <taxon>Eukaryota</taxon>
        <taxon>Metazoa</taxon>
        <taxon>Ecdysozoa</taxon>
        <taxon>Nematoda</taxon>
        <taxon>Chromadorea</taxon>
        <taxon>Rhabditida</taxon>
        <taxon>Tylenchina</taxon>
        <taxon>Panagrolaimomorpha</taxon>
        <taxon>Strongyloidoidea</taxon>
        <taxon>Steinernematidae</taxon>
        <taxon>Steinernema</taxon>
    </lineage>
</organism>
<dbReference type="AlphaFoldDB" id="A0AA39IPP2"/>
<dbReference type="PANTHER" id="PTHR20905">
    <property type="entry name" value="N-ACETYLTRANSFERASE-RELATED"/>
    <property type="match status" value="1"/>
</dbReference>
<evidence type="ECO:0000313" key="3">
    <source>
        <dbReference type="Proteomes" id="UP001175271"/>
    </source>
</evidence>
<accession>A0AA39IPP2</accession>
<dbReference type="SUPFAM" id="SSF55729">
    <property type="entry name" value="Acyl-CoA N-acyltransferases (Nat)"/>
    <property type="match status" value="1"/>
</dbReference>
<keyword evidence="3" id="KW-1185">Reference proteome</keyword>
<dbReference type="InterPro" id="IPR016181">
    <property type="entry name" value="Acyl_CoA_acyltransferase"/>
</dbReference>
<protein>
    <recommendedName>
        <fullName evidence="1">N-acetyltransferase domain-containing protein</fullName>
    </recommendedName>
</protein>
<dbReference type="InterPro" id="IPR000182">
    <property type="entry name" value="GNAT_dom"/>
</dbReference>
<comment type="caution">
    <text evidence="2">The sequence shown here is derived from an EMBL/GenBank/DDBJ whole genome shotgun (WGS) entry which is preliminary data.</text>
</comment>
<dbReference type="CDD" id="cd04301">
    <property type="entry name" value="NAT_SF"/>
    <property type="match status" value="1"/>
</dbReference>
<dbReference type="EMBL" id="JAUCMV010000001">
    <property type="protein sequence ID" value="KAK0427197.1"/>
    <property type="molecule type" value="Genomic_DNA"/>
</dbReference>
<gene>
    <name evidence="2" type="ORF">QR680_010108</name>
</gene>
<dbReference type="GO" id="GO:0008080">
    <property type="term" value="F:N-acetyltransferase activity"/>
    <property type="evidence" value="ECO:0007669"/>
    <property type="project" value="TreeGrafter"/>
</dbReference>
<name>A0AA39IPP2_9BILA</name>
<dbReference type="Gene3D" id="3.40.630.30">
    <property type="match status" value="1"/>
</dbReference>
<evidence type="ECO:0000259" key="1">
    <source>
        <dbReference type="PROSITE" id="PS51186"/>
    </source>
</evidence>
<proteinExistence type="predicted"/>
<reference evidence="2" key="1">
    <citation type="submission" date="2023-06" db="EMBL/GenBank/DDBJ databases">
        <title>Genomic analysis of the entomopathogenic nematode Steinernema hermaphroditum.</title>
        <authorList>
            <person name="Schwarz E.M."/>
            <person name="Heppert J.K."/>
            <person name="Baniya A."/>
            <person name="Schwartz H.T."/>
            <person name="Tan C.-H."/>
            <person name="Antoshechkin I."/>
            <person name="Sternberg P.W."/>
            <person name="Goodrich-Blair H."/>
            <person name="Dillman A.R."/>
        </authorList>
    </citation>
    <scope>NUCLEOTIDE SEQUENCE</scope>
    <source>
        <strain evidence="2">PS9179</strain>
        <tissue evidence="2">Whole animal</tissue>
    </source>
</reference>
<dbReference type="PROSITE" id="PS51186">
    <property type="entry name" value="GNAT"/>
    <property type="match status" value="1"/>
</dbReference>
<feature type="domain" description="N-acetyltransferase" evidence="1">
    <location>
        <begin position="6"/>
        <end position="198"/>
    </location>
</feature>
<sequence length="216" mass="24884">MNWNNWKIVKLTMDDVEETLDFICKDFLHREPLNVSVNLTRDEAEGFLRDIIVDSLQYPFNYSVRNAHNEIIGVRTCNVHRRPRHGEIKSIPVYNNWKCNEIAKIVTFVENKIWAHIPADVDCVASITLLSVDKNYCRKGIGQTLAAHYLAEMEAFGCKGVMAELSAASSQLLYTKKLGYSKLFELLHKDWLDSEGRRIFKCTDGTESCMLVYKPF</sequence>
<dbReference type="Proteomes" id="UP001175271">
    <property type="component" value="Unassembled WGS sequence"/>
</dbReference>